<feature type="compositionally biased region" description="Polar residues" evidence="1">
    <location>
        <begin position="124"/>
        <end position="133"/>
    </location>
</feature>
<gene>
    <name evidence="2" type="ORF">B0T18DRAFT_393752</name>
</gene>
<protein>
    <submittedName>
        <fullName evidence="2">Uncharacterized protein</fullName>
    </submittedName>
</protein>
<dbReference type="EMBL" id="JAUKUD010000006">
    <property type="protein sequence ID" value="KAK0741063.1"/>
    <property type="molecule type" value="Genomic_DNA"/>
</dbReference>
<name>A0AA40EKP8_9PEZI</name>
<evidence type="ECO:0000313" key="3">
    <source>
        <dbReference type="Proteomes" id="UP001172155"/>
    </source>
</evidence>
<comment type="caution">
    <text evidence="2">The sequence shown here is derived from an EMBL/GenBank/DDBJ whole genome shotgun (WGS) entry which is preliminary data.</text>
</comment>
<accession>A0AA40EKP8</accession>
<sequence>MLRLTPTVLKLTMSEVKELDTRRRFHNHLKVEDSATRSTKAREKQANASPIHVELPPADSPPRGAELPDGTPNRRSSAGSAPDTPPVAMSVSQPLGCDGLDEGPVQIVKTDGIEDLRGPDDSEQLGQQDSSPCPATPGPSRRRDQESLRGQSLTPTSLKRTTPLNRQRCVLGFGLTDLVYSADWGPSSSSSSSPARPSQSRSAAAPTVDVGREAAGTRDMVATSEERDDQLFLRRVPATPSRLRVYNDSLPAATQPRTPHHLPEARHQSRLNGAFTVPIRRAHPVSTPLGDTPAVARQRRQQERERTAVSPPWLRRDRYGGLQGGIENADASIMYERSSGDTD</sequence>
<feature type="compositionally biased region" description="Low complexity" evidence="1">
    <location>
        <begin position="186"/>
        <end position="206"/>
    </location>
</feature>
<feature type="region of interest" description="Disordered" evidence="1">
    <location>
        <begin position="283"/>
        <end position="325"/>
    </location>
</feature>
<dbReference type="AlphaFoldDB" id="A0AA40EKP8"/>
<keyword evidence="3" id="KW-1185">Reference proteome</keyword>
<feature type="compositionally biased region" description="Basic and acidic residues" evidence="1">
    <location>
        <begin position="29"/>
        <end position="45"/>
    </location>
</feature>
<evidence type="ECO:0000313" key="2">
    <source>
        <dbReference type="EMBL" id="KAK0741063.1"/>
    </source>
</evidence>
<feature type="compositionally biased region" description="Polar residues" evidence="1">
    <location>
        <begin position="148"/>
        <end position="161"/>
    </location>
</feature>
<feature type="region of interest" description="Disordered" evidence="1">
    <location>
        <begin position="184"/>
        <end position="226"/>
    </location>
</feature>
<feature type="region of interest" description="Disordered" evidence="1">
    <location>
        <begin position="19"/>
        <end position="161"/>
    </location>
</feature>
<reference evidence="2" key="1">
    <citation type="submission" date="2023-06" db="EMBL/GenBank/DDBJ databases">
        <title>Genome-scale phylogeny and comparative genomics of the fungal order Sordariales.</title>
        <authorList>
            <consortium name="Lawrence Berkeley National Laboratory"/>
            <person name="Hensen N."/>
            <person name="Bonometti L."/>
            <person name="Westerberg I."/>
            <person name="Brannstrom I.O."/>
            <person name="Guillou S."/>
            <person name="Cros-Aarteil S."/>
            <person name="Calhoun S."/>
            <person name="Haridas S."/>
            <person name="Kuo A."/>
            <person name="Mondo S."/>
            <person name="Pangilinan J."/>
            <person name="Riley R."/>
            <person name="LaButti K."/>
            <person name="Andreopoulos B."/>
            <person name="Lipzen A."/>
            <person name="Chen C."/>
            <person name="Yanf M."/>
            <person name="Daum C."/>
            <person name="Ng V."/>
            <person name="Clum A."/>
            <person name="Steindorff A."/>
            <person name="Ohm R."/>
            <person name="Martin F."/>
            <person name="Silar P."/>
            <person name="Natvig D."/>
            <person name="Lalanne C."/>
            <person name="Gautier V."/>
            <person name="Ament-velasquez S.L."/>
            <person name="Kruys A."/>
            <person name="Hutchinson M.I."/>
            <person name="Powell A.J."/>
            <person name="Barry K."/>
            <person name="Miller A.N."/>
            <person name="Grigoriev I.V."/>
            <person name="Debuchy R."/>
            <person name="Gladieux P."/>
            <person name="Thoren M.H."/>
            <person name="Johannesson H."/>
        </authorList>
    </citation>
    <scope>NUCLEOTIDE SEQUENCE</scope>
    <source>
        <strain evidence="2">SMH3187-1</strain>
    </source>
</reference>
<proteinExistence type="predicted"/>
<evidence type="ECO:0000256" key="1">
    <source>
        <dbReference type="SAM" id="MobiDB-lite"/>
    </source>
</evidence>
<organism evidence="2 3">
    <name type="scientific">Schizothecium vesticola</name>
    <dbReference type="NCBI Taxonomy" id="314040"/>
    <lineage>
        <taxon>Eukaryota</taxon>
        <taxon>Fungi</taxon>
        <taxon>Dikarya</taxon>
        <taxon>Ascomycota</taxon>
        <taxon>Pezizomycotina</taxon>
        <taxon>Sordariomycetes</taxon>
        <taxon>Sordariomycetidae</taxon>
        <taxon>Sordariales</taxon>
        <taxon>Schizotheciaceae</taxon>
        <taxon>Schizothecium</taxon>
    </lineage>
</organism>
<feature type="compositionally biased region" description="Basic and acidic residues" evidence="1">
    <location>
        <begin position="111"/>
        <end position="120"/>
    </location>
</feature>
<dbReference type="Proteomes" id="UP001172155">
    <property type="component" value="Unassembled WGS sequence"/>
</dbReference>